<dbReference type="GO" id="GO:0044781">
    <property type="term" value="P:bacterial-type flagellum organization"/>
    <property type="evidence" value="ECO:0007669"/>
    <property type="project" value="UniProtKB-UniRule"/>
</dbReference>
<dbReference type="EMBL" id="CP073355">
    <property type="protein sequence ID" value="URA09091.1"/>
    <property type="molecule type" value="Genomic_DNA"/>
</dbReference>
<comment type="caution">
    <text evidence="12">Lacks conserved residue(s) required for the propagation of feature annotation.</text>
</comment>
<reference evidence="14" key="1">
    <citation type="submission" date="2021-04" db="EMBL/GenBank/DDBJ databases">
        <authorList>
            <person name="Postec A."/>
        </authorList>
    </citation>
    <scope>NUCLEOTIDE SEQUENCE</scope>
    <source>
        <strain evidence="14">F1F22</strain>
    </source>
</reference>
<keyword evidence="10" id="KW-0975">Bacterial flagellum</keyword>
<feature type="signal peptide" evidence="13">
    <location>
        <begin position="1"/>
        <end position="20"/>
    </location>
</feature>
<evidence type="ECO:0000256" key="4">
    <source>
        <dbReference type="ARBA" id="ARBA00022475"/>
    </source>
</evidence>
<evidence type="ECO:0000256" key="10">
    <source>
        <dbReference type="ARBA" id="ARBA00023143"/>
    </source>
</evidence>
<evidence type="ECO:0000256" key="12">
    <source>
        <dbReference type="RuleBase" id="RU362069"/>
    </source>
</evidence>
<feature type="transmembrane region" description="Helical" evidence="12">
    <location>
        <begin position="44"/>
        <end position="70"/>
    </location>
</feature>
<feature type="transmembrane region" description="Helical" evidence="12">
    <location>
        <begin position="91"/>
        <end position="110"/>
    </location>
</feature>
<accession>A0AAX3BA71</accession>
<organism evidence="14 15">
    <name type="scientific">Thermospira aquatica</name>
    <dbReference type="NCBI Taxonomy" id="2828656"/>
    <lineage>
        <taxon>Bacteria</taxon>
        <taxon>Pseudomonadati</taxon>
        <taxon>Spirochaetota</taxon>
        <taxon>Spirochaetia</taxon>
        <taxon>Brevinematales</taxon>
        <taxon>Thermospiraceae</taxon>
        <taxon>Thermospira</taxon>
    </lineage>
</organism>
<dbReference type="PROSITE" id="PS01061">
    <property type="entry name" value="FLIP_2"/>
    <property type="match status" value="1"/>
</dbReference>
<feature type="chain" id="PRO_5043869841" description="Flagellar biosynthetic protein FliP" evidence="13">
    <location>
        <begin position="21"/>
        <end position="249"/>
    </location>
</feature>
<dbReference type="Proteomes" id="UP001056539">
    <property type="component" value="Chromosome"/>
</dbReference>
<dbReference type="GO" id="GO:0005886">
    <property type="term" value="C:plasma membrane"/>
    <property type="evidence" value="ECO:0007669"/>
    <property type="project" value="UniProtKB-SubCell"/>
</dbReference>
<dbReference type="InterPro" id="IPR005838">
    <property type="entry name" value="T3SS_IM_P"/>
</dbReference>
<keyword evidence="3 12" id="KW-0813">Transport</keyword>
<evidence type="ECO:0000256" key="11">
    <source>
        <dbReference type="ARBA" id="ARBA00023225"/>
    </source>
</evidence>
<evidence type="ECO:0000313" key="15">
    <source>
        <dbReference type="Proteomes" id="UP001056539"/>
    </source>
</evidence>
<keyword evidence="13" id="KW-0732">Signal</keyword>
<sequence length="249" mass="28076">MRKPGFVLGFVLLLSVAGFAQTPNIPIPSVNVNITEAKTPRQVALSLQVLFLITIISLAPTLLITLTSYIRMYIVLSFVGRGLSQQGLPPNQIIVSLALFMSLFVMYPIFQKSYQEGIGPYLDGKLSLAEGYTKAMKPIRDFMFKQTSERYIYRFVKMSKTERPRTRDDVPDFVLIPAFILNELTISFYMGMLILIPFTIIDIVVASVLMSMGMMMLPPTMVAFPLKLVLFLAVDGWDLLIEKLVLSFR</sequence>
<keyword evidence="5 12" id="KW-0812">Transmembrane</keyword>
<evidence type="ECO:0000256" key="1">
    <source>
        <dbReference type="ARBA" id="ARBA00006257"/>
    </source>
</evidence>
<evidence type="ECO:0000256" key="13">
    <source>
        <dbReference type="SAM" id="SignalP"/>
    </source>
</evidence>
<keyword evidence="15" id="KW-1185">Reference proteome</keyword>
<proteinExistence type="inferred from homology"/>
<evidence type="ECO:0000256" key="2">
    <source>
        <dbReference type="ARBA" id="ARBA00021714"/>
    </source>
</evidence>
<evidence type="ECO:0000256" key="5">
    <source>
        <dbReference type="ARBA" id="ARBA00022692"/>
    </source>
</evidence>
<keyword evidence="14" id="KW-0282">Flagellum</keyword>
<dbReference type="PRINTS" id="PR01302">
    <property type="entry name" value="TYPE3IMPPROT"/>
</dbReference>
<dbReference type="Pfam" id="PF00813">
    <property type="entry name" value="FliP"/>
    <property type="match status" value="1"/>
</dbReference>
<protein>
    <recommendedName>
        <fullName evidence="2 12">Flagellar biosynthetic protein FliP</fullName>
    </recommendedName>
</protein>
<dbReference type="PRINTS" id="PR00951">
    <property type="entry name" value="FLGBIOSNFLIP"/>
</dbReference>
<name>A0AAX3BA71_9SPIR</name>
<keyword evidence="6 12" id="KW-1005">Bacterial flagellum biogenesis</keyword>
<keyword evidence="7 12" id="KW-0653">Protein transport</keyword>
<keyword evidence="11 12" id="KW-1006">Bacterial flagellum protein export</keyword>
<keyword evidence="8 12" id="KW-1133">Transmembrane helix</keyword>
<keyword evidence="14" id="KW-0969">Cilium</keyword>
<dbReference type="PANTHER" id="PTHR30587">
    <property type="entry name" value="FLAGELLAR BIOSYNTHETIC PROTEIN FLIP"/>
    <property type="match status" value="1"/>
</dbReference>
<evidence type="ECO:0000256" key="7">
    <source>
        <dbReference type="ARBA" id="ARBA00022927"/>
    </source>
</evidence>
<comment type="function">
    <text evidence="12">Plays a role in the flagellum-specific transport system.</text>
</comment>
<keyword evidence="9 12" id="KW-0472">Membrane</keyword>
<evidence type="ECO:0000256" key="6">
    <source>
        <dbReference type="ARBA" id="ARBA00022795"/>
    </source>
</evidence>
<dbReference type="KEGG" id="taqu:KDW03_06170"/>
<dbReference type="NCBIfam" id="TIGR01103">
    <property type="entry name" value="fliP"/>
    <property type="match status" value="1"/>
</dbReference>
<evidence type="ECO:0000256" key="3">
    <source>
        <dbReference type="ARBA" id="ARBA00022448"/>
    </source>
</evidence>
<dbReference type="GO" id="GO:0009425">
    <property type="term" value="C:bacterial-type flagellum basal body"/>
    <property type="evidence" value="ECO:0007669"/>
    <property type="project" value="UniProtKB-SubCell"/>
</dbReference>
<keyword evidence="4 12" id="KW-1003">Cell membrane</keyword>
<gene>
    <name evidence="12 14" type="primary">fliP</name>
    <name evidence="14" type="ORF">KDW03_06170</name>
</gene>
<reference evidence="14" key="2">
    <citation type="submission" date="2022-06" db="EMBL/GenBank/DDBJ databases">
        <title>Thermospira aquatica gen. nov., sp. nov.</title>
        <authorList>
            <person name="Ben Ali Gam Z."/>
            <person name="Labat M."/>
        </authorList>
    </citation>
    <scope>NUCLEOTIDE SEQUENCE</scope>
    <source>
        <strain evidence="14">F1F22</strain>
    </source>
</reference>
<dbReference type="PANTHER" id="PTHR30587:SF0">
    <property type="entry name" value="FLAGELLAR BIOSYNTHETIC PROTEIN FLIP"/>
    <property type="match status" value="1"/>
</dbReference>
<dbReference type="InterPro" id="IPR005837">
    <property type="entry name" value="FliP"/>
</dbReference>
<evidence type="ECO:0000256" key="9">
    <source>
        <dbReference type="ARBA" id="ARBA00023136"/>
    </source>
</evidence>
<dbReference type="GO" id="GO:0009306">
    <property type="term" value="P:protein secretion"/>
    <property type="evidence" value="ECO:0007669"/>
    <property type="project" value="UniProtKB-UniRule"/>
</dbReference>
<comment type="subcellular location">
    <subcellularLocation>
        <location evidence="12">Cell membrane</location>
        <topology evidence="12">Multi-pass membrane protein</topology>
    </subcellularLocation>
    <subcellularLocation>
        <location evidence="12">Bacterial flagellum basal body</location>
    </subcellularLocation>
</comment>
<dbReference type="AlphaFoldDB" id="A0AAX3BA71"/>
<comment type="similarity">
    <text evidence="1 12">Belongs to the FliP/MopC/SpaP family.</text>
</comment>
<evidence type="ECO:0000313" key="14">
    <source>
        <dbReference type="EMBL" id="URA09091.1"/>
    </source>
</evidence>
<keyword evidence="14" id="KW-0966">Cell projection</keyword>
<evidence type="ECO:0000256" key="8">
    <source>
        <dbReference type="ARBA" id="ARBA00022989"/>
    </source>
</evidence>
<dbReference type="RefSeq" id="WP_271434217.1">
    <property type="nucleotide sequence ID" value="NZ_CP073355.1"/>
</dbReference>